<sequence length="573" mass="66536">MQNNKNSSEQILVRRLRPIYDAIDAGQYKKAILEADKVLKKHSQINGARALKALALIRTGKFLIYYLNTFIILDRTNEALNILRNLETDLADEEFNENTIQAVCHCYKELNSPERIVTLYSLLTKKYPKNEKLARELFFAHIRTKDFRHQQQIATQLYKDTNMPQYCCWAIMSILMQGYQNKKLADLMLFPLAEKMLEKLPINDLCRMQGGIELRLIMLESRGRISEAIEFIEVIQRQRLFTDIDKMRLKIKLNNLYRACGSSNSSIKCIEEDMNEWTNWVNLVDLIITKVSSIEDQSQRVSSLNKHIEMWDVLMSECYAKVSHASELRGPLMGRLLFMDKIINSNILTKDQLIETKLGNPLKALEELADIVCDRPFGFADMKLFLHLLKDEEGKQLLDHISLITTKMEDLASAECSGVDSNKNLPTATNESVGSFPSRLKINKKRQEGNPLIKYIRNVVFEWDSEIKSDFECSRNCGIVYLSAKYHKLHPGYIETRLKDLSRYKIKILLLLINVDDPSFLLRDLNLLCYRVQITLVLSYSVEEAAEYVETFKKTENKNFEKALEDINKWKQQ</sequence>
<evidence type="ECO:0000259" key="1">
    <source>
        <dbReference type="Pfam" id="PF03834"/>
    </source>
</evidence>
<dbReference type="InterPro" id="IPR011335">
    <property type="entry name" value="Restrct_endonuc-II-like"/>
</dbReference>
<organism evidence="2 3">
    <name type="scientific">Meloidogyne enterolobii</name>
    <name type="common">Root-knot nematode worm</name>
    <name type="synonym">Meloidogyne mayaguensis</name>
    <dbReference type="NCBI Taxonomy" id="390850"/>
    <lineage>
        <taxon>Eukaryota</taxon>
        <taxon>Metazoa</taxon>
        <taxon>Ecdysozoa</taxon>
        <taxon>Nematoda</taxon>
        <taxon>Chromadorea</taxon>
        <taxon>Rhabditida</taxon>
        <taxon>Tylenchina</taxon>
        <taxon>Tylenchomorpha</taxon>
        <taxon>Tylenchoidea</taxon>
        <taxon>Meloidogynidae</taxon>
        <taxon>Meloidogyninae</taxon>
        <taxon>Meloidogyne</taxon>
    </lineage>
</organism>
<dbReference type="GO" id="GO:0006281">
    <property type="term" value="P:DNA repair"/>
    <property type="evidence" value="ECO:0007669"/>
    <property type="project" value="UniProtKB-ARBA"/>
</dbReference>
<dbReference type="Gene3D" id="1.25.40.1040">
    <property type="match status" value="1"/>
</dbReference>
<feature type="domain" description="ERCC1-like central" evidence="1">
    <location>
        <begin position="444"/>
        <end position="553"/>
    </location>
</feature>
<reference evidence="2 3" key="1">
    <citation type="submission" date="2020-08" db="EMBL/GenBank/DDBJ databases">
        <authorList>
            <person name="Koutsovoulos G."/>
            <person name="Danchin GJ E."/>
        </authorList>
    </citation>
    <scope>NUCLEOTIDE SEQUENCE [LARGE SCALE GENOMIC DNA]</scope>
</reference>
<comment type="caution">
    <text evidence="2">The sequence shown here is derived from an EMBL/GenBank/DDBJ whole genome shotgun (WGS) entry which is preliminary data.</text>
</comment>
<dbReference type="AlphaFoldDB" id="A0A6V7U8D4"/>
<dbReference type="Proteomes" id="UP000580250">
    <property type="component" value="Unassembled WGS sequence"/>
</dbReference>
<dbReference type="EMBL" id="CAJEWN010000039">
    <property type="protein sequence ID" value="CAD2147639.1"/>
    <property type="molecule type" value="Genomic_DNA"/>
</dbReference>
<name>A0A6V7U8D4_MELEN</name>
<proteinExistence type="predicted"/>
<evidence type="ECO:0000313" key="2">
    <source>
        <dbReference type="EMBL" id="CAD2147639.1"/>
    </source>
</evidence>
<dbReference type="Pfam" id="PF03834">
    <property type="entry name" value="Rad10"/>
    <property type="match status" value="1"/>
</dbReference>
<dbReference type="InterPro" id="IPR047260">
    <property type="entry name" value="ERCC1-like_central_dom"/>
</dbReference>
<dbReference type="NCBIfam" id="TIGR00597">
    <property type="entry name" value="rad10"/>
    <property type="match status" value="1"/>
</dbReference>
<accession>A0A6V7U8D4</accession>
<dbReference type="OrthoDB" id="10262814at2759"/>
<gene>
    <name evidence="2" type="ORF">MENT_LOCUS9059</name>
</gene>
<dbReference type="PANTHER" id="PTHR22767:SF3">
    <property type="entry name" value="N-ALPHA-ACETYLTRANSFERASE 25, NATB AUXILIARY SUBUNIT"/>
    <property type="match status" value="1"/>
</dbReference>
<dbReference type="CDD" id="cd22325">
    <property type="entry name" value="ERCC1_C-like"/>
    <property type="match status" value="1"/>
</dbReference>
<evidence type="ECO:0000313" key="3">
    <source>
        <dbReference type="Proteomes" id="UP000580250"/>
    </source>
</evidence>
<dbReference type="SUPFAM" id="SSF52980">
    <property type="entry name" value="Restriction endonuclease-like"/>
    <property type="match status" value="1"/>
</dbReference>
<protein>
    <recommendedName>
        <fullName evidence="1">ERCC1-like central domain-containing protein</fullName>
    </recommendedName>
</protein>
<dbReference type="Gene3D" id="3.40.50.10130">
    <property type="match status" value="1"/>
</dbReference>
<dbReference type="PANTHER" id="PTHR22767">
    <property type="entry name" value="N-TERMINAL ACETYLTRANSFERASE-RELATED"/>
    <property type="match status" value="1"/>
</dbReference>
<dbReference type="GO" id="GO:0031416">
    <property type="term" value="C:NatB complex"/>
    <property type="evidence" value="ECO:0007669"/>
    <property type="project" value="TreeGrafter"/>
</dbReference>